<proteinExistence type="predicted"/>
<dbReference type="STRING" id="1141106.GCA_000308095_01755"/>
<name>A0A380G5B1_STAIN</name>
<reference evidence="1 2" key="1">
    <citation type="submission" date="2018-06" db="EMBL/GenBank/DDBJ databases">
        <authorList>
            <consortium name="Pathogen Informatics"/>
            <person name="Doyle S."/>
        </authorList>
    </citation>
    <scope>NUCLEOTIDE SEQUENCE [LARGE SCALE GENOMIC DNA]</scope>
    <source>
        <strain evidence="2">NCTC 11048</strain>
    </source>
</reference>
<sequence>MRLIKKLVQYIVLNVIYSIARRILDDRKKK</sequence>
<dbReference type="Proteomes" id="UP000255549">
    <property type="component" value="Unassembled WGS sequence"/>
</dbReference>
<gene>
    <name evidence="1" type="ORF">NCTC11048_01372</name>
</gene>
<evidence type="ECO:0000313" key="1">
    <source>
        <dbReference type="EMBL" id="SUM46324.1"/>
    </source>
</evidence>
<keyword evidence="2" id="KW-1185">Reference proteome</keyword>
<protein>
    <submittedName>
        <fullName evidence="1">Uncharacterized protein</fullName>
    </submittedName>
</protein>
<dbReference type="EMBL" id="UHDP01000003">
    <property type="protein sequence ID" value="SUM46324.1"/>
    <property type="molecule type" value="Genomic_DNA"/>
</dbReference>
<organism evidence="1 2">
    <name type="scientific">Staphylococcus intermedius NCTC 11048</name>
    <dbReference type="NCBI Taxonomy" id="1141106"/>
    <lineage>
        <taxon>Bacteria</taxon>
        <taxon>Bacillati</taxon>
        <taxon>Bacillota</taxon>
        <taxon>Bacilli</taxon>
        <taxon>Bacillales</taxon>
        <taxon>Staphylococcaceae</taxon>
        <taxon>Staphylococcus</taxon>
        <taxon>Staphylococcus intermedius group</taxon>
    </lineage>
</organism>
<evidence type="ECO:0000313" key="2">
    <source>
        <dbReference type="Proteomes" id="UP000255549"/>
    </source>
</evidence>
<dbReference type="AlphaFoldDB" id="A0A380G5B1"/>
<accession>A0A380G5B1</accession>